<name>A0A941AQ93_9ACTN</name>
<accession>A0A941AQ93</accession>
<sequence>MTTTVPEQDAAAQAADPRHEYIRGLRALADALENHPELPLPYQGSHPNYGRLSFHFLSSENPRAEMAAARRALGVPLEKDARDGDTYLDLKGNLHGLYFLLTAFRKDVCERVVTGTREVEIEEPDPAAVASLPKVKTTVTIEDVEWVCHPILAGAAAEQVEAVTHG</sequence>
<evidence type="ECO:0000313" key="2">
    <source>
        <dbReference type="Proteomes" id="UP000674234"/>
    </source>
</evidence>
<dbReference type="AlphaFoldDB" id="A0A941AQ93"/>
<evidence type="ECO:0000313" key="1">
    <source>
        <dbReference type="EMBL" id="MBP2704474.1"/>
    </source>
</evidence>
<keyword evidence="2" id="KW-1185">Reference proteome</keyword>
<dbReference type="Proteomes" id="UP000674234">
    <property type="component" value="Unassembled WGS sequence"/>
</dbReference>
<protein>
    <submittedName>
        <fullName evidence="1">Uncharacterized protein</fullName>
    </submittedName>
</protein>
<proteinExistence type="predicted"/>
<dbReference type="RefSeq" id="WP_210155779.1">
    <property type="nucleotide sequence ID" value="NZ_JAFCNB010000005.1"/>
</dbReference>
<reference evidence="1" key="1">
    <citation type="submission" date="2021-02" db="EMBL/GenBank/DDBJ databases">
        <title>Draft genome sequence of Microbispora sp. RL4-1S isolated from rice leaves in Thailand.</title>
        <authorList>
            <person name="Muangham S."/>
            <person name="Duangmal K."/>
        </authorList>
    </citation>
    <scope>NUCLEOTIDE SEQUENCE</scope>
    <source>
        <strain evidence="1">RL4-1S</strain>
    </source>
</reference>
<gene>
    <name evidence="1" type="ORF">JOL79_11675</name>
</gene>
<comment type="caution">
    <text evidence="1">The sequence shown here is derived from an EMBL/GenBank/DDBJ whole genome shotgun (WGS) entry which is preliminary data.</text>
</comment>
<organism evidence="1 2">
    <name type="scientific">Microbispora oryzae</name>
    <dbReference type="NCBI Taxonomy" id="2806554"/>
    <lineage>
        <taxon>Bacteria</taxon>
        <taxon>Bacillati</taxon>
        <taxon>Actinomycetota</taxon>
        <taxon>Actinomycetes</taxon>
        <taxon>Streptosporangiales</taxon>
        <taxon>Streptosporangiaceae</taxon>
        <taxon>Microbispora</taxon>
    </lineage>
</organism>
<dbReference type="EMBL" id="JAFCNB010000005">
    <property type="protein sequence ID" value="MBP2704474.1"/>
    <property type="molecule type" value="Genomic_DNA"/>
</dbReference>